<evidence type="ECO:0000313" key="8">
    <source>
        <dbReference type="Proteomes" id="UP001431209"/>
    </source>
</evidence>
<comment type="function">
    <text evidence="6">Part of the dynactin complex that activates the molecular motor dynein for ultra-processive transport along microtubules.</text>
</comment>
<comment type="caution">
    <text evidence="7">The sequence shown here is derived from an EMBL/GenBank/DDBJ whole genome shotgun (WGS) entry which is preliminary data.</text>
</comment>
<evidence type="ECO:0000313" key="7">
    <source>
        <dbReference type="EMBL" id="KAL0479665.1"/>
    </source>
</evidence>
<dbReference type="Proteomes" id="UP001431209">
    <property type="component" value="Unassembled WGS sequence"/>
</dbReference>
<name>A0AAW2YRB3_9EUKA</name>
<dbReference type="GO" id="GO:0005869">
    <property type="term" value="C:dynactin complex"/>
    <property type="evidence" value="ECO:0007669"/>
    <property type="project" value="InterPro"/>
</dbReference>
<dbReference type="PANTHER" id="PTHR13072:SF0">
    <property type="entry name" value="DYNACTIN SUBUNIT 6"/>
    <property type="match status" value="1"/>
</dbReference>
<dbReference type="SUPFAM" id="SSF51161">
    <property type="entry name" value="Trimeric LpxA-like enzymes"/>
    <property type="match status" value="1"/>
</dbReference>
<sequence>MLSIFGSPSVSSPEEFGPGGFGSDELKLMVQPGAMVCMKTEFVMNSQSGDVYIGPNTIIHPHCIIESGPNSGGIHIGKNNIIEEKVHIINYGSGRLAIGDNNIIQAGCIIKSQEIGRMNNLEPKVILENDSIIGNNCHIGSLLKIREREHVPNWTVTYGDPRSERVISNAVEQKKWEKNHLQNLALQKEYLTKTLRKYYKIRPCLGEQ</sequence>
<dbReference type="InterPro" id="IPR027777">
    <property type="entry name" value="DCTN6"/>
</dbReference>
<dbReference type="AlphaFoldDB" id="A0AAW2YRB3"/>
<evidence type="ECO:0000256" key="1">
    <source>
        <dbReference type="ARBA" id="ARBA00004245"/>
    </source>
</evidence>
<evidence type="ECO:0000256" key="2">
    <source>
        <dbReference type="ARBA" id="ARBA00007719"/>
    </source>
</evidence>
<reference evidence="7 8" key="1">
    <citation type="submission" date="2024-03" db="EMBL/GenBank/DDBJ databases">
        <title>The Acrasis kona genome and developmental transcriptomes reveal deep origins of eukaryotic multicellular pathways.</title>
        <authorList>
            <person name="Sheikh S."/>
            <person name="Fu C.-J."/>
            <person name="Brown M.W."/>
            <person name="Baldauf S.L."/>
        </authorList>
    </citation>
    <scope>NUCLEOTIDE SEQUENCE [LARGE SCALE GENOMIC DNA]</scope>
    <source>
        <strain evidence="7 8">ATCC MYA-3509</strain>
    </source>
</reference>
<comment type="similarity">
    <text evidence="2">Belongs to the dynactin subunits 5/6 family. Dynactin subunit 6 subfamily.</text>
</comment>
<evidence type="ECO:0000256" key="5">
    <source>
        <dbReference type="ARBA" id="ARBA00023212"/>
    </source>
</evidence>
<keyword evidence="8" id="KW-1185">Reference proteome</keyword>
<protein>
    <recommendedName>
        <fullName evidence="3">Dynactin subunit 6</fullName>
    </recommendedName>
</protein>
<organism evidence="7 8">
    <name type="scientific">Acrasis kona</name>
    <dbReference type="NCBI Taxonomy" id="1008807"/>
    <lineage>
        <taxon>Eukaryota</taxon>
        <taxon>Discoba</taxon>
        <taxon>Heterolobosea</taxon>
        <taxon>Tetramitia</taxon>
        <taxon>Eutetramitia</taxon>
        <taxon>Acrasidae</taxon>
        <taxon>Acrasis</taxon>
    </lineage>
</organism>
<keyword evidence="5" id="KW-0206">Cytoskeleton</keyword>
<dbReference type="Gene3D" id="2.160.10.10">
    <property type="entry name" value="Hexapeptide repeat proteins"/>
    <property type="match status" value="1"/>
</dbReference>
<evidence type="ECO:0000256" key="6">
    <source>
        <dbReference type="ARBA" id="ARBA00034687"/>
    </source>
</evidence>
<dbReference type="GO" id="GO:0007052">
    <property type="term" value="P:mitotic spindle organization"/>
    <property type="evidence" value="ECO:0007669"/>
    <property type="project" value="TreeGrafter"/>
</dbReference>
<dbReference type="InterPro" id="IPR011004">
    <property type="entry name" value="Trimer_LpxA-like_sf"/>
</dbReference>
<dbReference type="EMBL" id="JAOPGA020000585">
    <property type="protein sequence ID" value="KAL0479665.1"/>
    <property type="molecule type" value="Genomic_DNA"/>
</dbReference>
<keyword evidence="4" id="KW-0963">Cytoplasm</keyword>
<dbReference type="PANTHER" id="PTHR13072">
    <property type="entry name" value="DYNACTIN 6"/>
    <property type="match status" value="1"/>
</dbReference>
<comment type="subcellular location">
    <subcellularLocation>
        <location evidence="1">Cytoplasm</location>
        <location evidence="1">Cytoskeleton</location>
    </subcellularLocation>
</comment>
<proteinExistence type="inferred from homology"/>
<gene>
    <name evidence="7" type="ORF">AKO1_010964</name>
</gene>
<accession>A0AAW2YRB3</accession>
<dbReference type="GO" id="GO:0070840">
    <property type="term" value="F:dynein complex binding"/>
    <property type="evidence" value="ECO:0007669"/>
    <property type="project" value="TreeGrafter"/>
</dbReference>
<evidence type="ECO:0000256" key="4">
    <source>
        <dbReference type="ARBA" id="ARBA00022490"/>
    </source>
</evidence>
<evidence type="ECO:0000256" key="3">
    <source>
        <dbReference type="ARBA" id="ARBA00016573"/>
    </source>
</evidence>